<protein>
    <submittedName>
        <fullName evidence="1">Uncharacterized protein</fullName>
    </submittedName>
</protein>
<name>A0A8S5NZV6_9CAUD</name>
<evidence type="ECO:0000313" key="1">
    <source>
        <dbReference type="EMBL" id="DAE00242.1"/>
    </source>
</evidence>
<dbReference type="EMBL" id="BK015301">
    <property type="protein sequence ID" value="DAE00242.1"/>
    <property type="molecule type" value="Genomic_DNA"/>
</dbReference>
<sequence length="157" mass="18835">MWSTDADLIDYYINLPEKFLVRDGDFVYRSFRDIIYLVPNITQPEFFLFIQEVNKVFCFYDLDSHPTSYLQVGGEIDFHSAFPSRELDELVVERLSIIAYNLIYSLLVTIRSFNLYLPRLPNIDYRLRPKTRICYRIGDFNLEEGMIILYKVNPWEY</sequence>
<accession>A0A8S5NZV6</accession>
<reference evidence="1" key="1">
    <citation type="journal article" date="2021" name="Proc. Natl. Acad. Sci. U.S.A.">
        <title>A Catalog of Tens of Thousands of Viruses from Human Metagenomes Reveals Hidden Associations with Chronic Diseases.</title>
        <authorList>
            <person name="Tisza M.J."/>
            <person name="Buck C.B."/>
        </authorList>
    </citation>
    <scope>NUCLEOTIDE SEQUENCE</scope>
    <source>
        <strain evidence="1">CtLnO19</strain>
    </source>
</reference>
<organism evidence="1">
    <name type="scientific">Myoviridae sp. ctLnO19</name>
    <dbReference type="NCBI Taxonomy" id="2825085"/>
    <lineage>
        <taxon>Viruses</taxon>
        <taxon>Duplodnaviria</taxon>
        <taxon>Heunggongvirae</taxon>
        <taxon>Uroviricota</taxon>
        <taxon>Caudoviricetes</taxon>
    </lineage>
</organism>
<proteinExistence type="predicted"/>